<protein>
    <submittedName>
        <fullName evidence="2">MxaK protein</fullName>
    </submittedName>
</protein>
<gene>
    <name evidence="2" type="ORF">AACH06_02960</name>
</gene>
<sequence>MGLRPVHPTEGRWGRMLTPRRTRFMAGLLATLAVLILLDGAWAWQLHRLNAQIAEPPAEAPGLGAAPELQFAYAHTLAARGDVDAALKRYQSLAGDTPLGLAARFNSANLLMREAVRLQEGAVAGQPGQAGQAVALIELAKEHYREVLRRDSGHWDARYNLERAQRLRPDPDEGDMLPDEDPKRAERAATTMRGYTPGLP</sequence>
<dbReference type="Gene3D" id="1.25.40.10">
    <property type="entry name" value="Tetratricopeptide repeat domain"/>
    <property type="match status" value="1"/>
</dbReference>
<comment type="caution">
    <text evidence="2">The sequence shown here is derived from an EMBL/GenBank/DDBJ whole genome shotgun (WGS) entry which is preliminary data.</text>
</comment>
<dbReference type="Proteomes" id="UP001371218">
    <property type="component" value="Unassembled WGS sequence"/>
</dbReference>
<evidence type="ECO:0000313" key="3">
    <source>
        <dbReference type="Proteomes" id="UP001371218"/>
    </source>
</evidence>
<accession>A0ABU9BII1</accession>
<name>A0ABU9BII1_9BURK</name>
<evidence type="ECO:0000256" key="1">
    <source>
        <dbReference type="SAM" id="MobiDB-lite"/>
    </source>
</evidence>
<dbReference type="SUPFAM" id="SSF48452">
    <property type="entry name" value="TPR-like"/>
    <property type="match status" value="1"/>
</dbReference>
<dbReference type="EMBL" id="JBBUTG010000001">
    <property type="protein sequence ID" value="MEK8029770.1"/>
    <property type="molecule type" value="Genomic_DNA"/>
</dbReference>
<evidence type="ECO:0000313" key="2">
    <source>
        <dbReference type="EMBL" id="MEK8029770.1"/>
    </source>
</evidence>
<dbReference type="RefSeq" id="WP_341424103.1">
    <property type="nucleotide sequence ID" value="NZ_JBBUTG010000001.1"/>
</dbReference>
<reference evidence="2 3" key="1">
    <citation type="submission" date="2024-04" db="EMBL/GenBank/DDBJ databases">
        <title>Novel species of the genus Ideonella isolated from streams.</title>
        <authorList>
            <person name="Lu H."/>
        </authorList>
    </citation>
    <scope>NUCLEOTIDE SEQUENCE [LARGE SCALE GENOMIC DNA]</scope>
    <source>
        <strain evidence="2 3">DXS29W</strain>
    </source>
</reference>
<feature type="region of interest" description="Disordered" evidence="1">
    <location>
        <begin position="166"/>
        <end position="200"/>
    </location>
</feature>
<keyword evidence="3" id="KW-1185">Reference proteome</keyword>
<proteinExistence type="predicted"/>
<organism evidence="2 3">
    <name type="scientific">Ideonella lacteola</name>
    <dbReference type="NCBI Taxonomy" id="2984193"/>
    <lineage>
        <taxon>Bacteria</taxon>
        <taxon>Pseudomonadati</taxon>
        <taxon>Pseudomonadota</taxon>
        <taxon>Betaproteobacteria</taxon>
        <taxon>Burkholderiales</taxon>
        <taxon>Sphaerotilaceae</taxon>
        <taxon>Ideonella</taxon>
    </lineage>
</organism>
<dbReference type="InterPro" id="IPR011990">
    <property type="entry name" value="TPR-like_helical_dom_sf"/>
</dbReference>